<comment type="subcellular location">
    <subcellularLocation>
        <location evidence="1">Cell membrane</location>
        <topology evidence="1">Multi-pass membrane protein</topology>
    </subcellularLocation>
    <subcellularLocation>
        <location evidence="10">Membrane</location>
        <topology evidence="10">Multi-pass membrane protein</topology>
    </subcellularLocation>
</comment>
<keyword evidence="16" id="KW-1185">Reference proteome</keyword>
<keyword evidence="6 10" id="KW-0630">Potassium</keyword>
<keyword evidence="9 10" id="KW-0472">Membrane</keyword>
<comment type="function">
    <text evidence="10">Potassium transporter.</text>
</comment>
<evidence type="ECO:0000256" key="2">
    <source>
        <dbReference type="ARBA" id="ARBA00008440"/>
    </source>
</evidence>
<keyword evidence="3" id="KW-0813">Transport</keyword>
<dbReference type="OrthoDB" id="504708at2759"/>
<comment type="caution">
    <text evidence="10">Lacks conserved residue(s) required for the propagation of feature annotation.</text>
</comment>
<dbReference type="Pfam" id="PF02705">
    <property type="entry name" value="K_trans"/>
    <property type="match status" value="1"/>
</dbReference>
<keyword evidence="7 10" id="KW-1133">Transmembrane helix</keyword>
<evidence type="ECO:0000256" key="6">
    <source>
        <dbReference type="ARBA" id="ARBA00022958"/>
    </source>
</evidence>
<proteinExistence type="inferred from homology"/>
<keyword evidence="5 10" id="KW-0812">Transmembrane</keyword>
<feature type="transmembrane region" description="Helical" evidence="10">
    <location>
        <begin position="334"/>
        <end position="354"/>
    </location>
</feature>
<dbReference type="InterPro" id="IPR053952">
    <property type="entry name" value="K_trans_C"/>
</dbReference>
<dbReference type="GO" id="GO:0005886">
    <property type="term" value="C:plasma membrane"/>
    <property type="evidence" value="ECO:0007669"/>
    <property type="project" value="UniProtKB-SubCell"/>
</dbReference>
<organism evidence="15 16">
    <name type="scientific">Corchorus olitorius</name>
    <dbReference type="NCBI Taxonomy" id="93759"/>
    <lineage>
        <taxon>Eukaryota</taxon>
        <taxon>Viridiplantae</taxon>
        <taxon>Streptophyta</taxon>
        <taxon>Embryophyta</taxon>
        <taxon>Tracheophyta</taxon>
        <taxon>Spermatophyta</taxon>
        <taxon>Magnoliopsida</taxon>
        <taxon>eudicotyledons</taxon>
        <taxon>Gunneridae</taxon>
        <taxon>Pentapetalae</taxon>
        <taxon>rosids</taxon>
        <taxon>malvids</taxon>
        <taxon>Malvales</taxon>
        <taxon>Malvaceae</taxon>
        <taxon>Grewioideae</taxon>
        <taxon>Apeibeae</taxon>
        <taxon>Corchorus</taxon>
    </lineage>
</organism>
<feature type="transmembrane region" description="Helical" evidence="10">
    <location>
        <begin position="231"/>
        <end position="248"/>
    </location>
</feature>
<dbReference type="PANTHER" id="PTHR30540">
    <property type="entry name" value="OSMOTIC STRESS POTASSIUM TRANSPORTER"/>
    <property type="match status" value="1"/>
</dbReference>
<dbReference type="EMBL" id="AWUE01018190">
    <property type="protein sequence ID" value="OMO81863.1"/>
    <property type="molecule type" value="Genomic_DNA"/>
</dbReference>
<evidence type="ECO:0000256" key="3">
    <source>
        <dbReference type="ARBA" id="ARBA00022448"/>
    </source>
</evidence>
<dbReference type="InterPro" id="IPR003855">
    <property type="entry name" value="K+_transporter"/>
</dbReference>
<feature type="transmembrane region" description="Helical" evidence="10">
    <location>
        <begin position="255"/>
        <end position="274"/>
    </location>
</feature>
<evidence type="ECO:0000256" key="9">
    <source>
        <dbReference type="ARBA" id="ARBA00023136"/>
    </source>
</evidence>
<feature type="transmembrane region" description="Helical" evidence="10">
    <location>
        <begin position="501"/>
        <end position="517"/>
    </location>
</feature>
<feature type="transmembrane region" description="Helical" evidence="10">
    <location>
        <begin position="97"/>
        <end position="118"/>
    </location>
</feature>
<evidence type="ECO:0000256" key="5">
    <source>
        <dbReference type="ARBA" id="ARBA00022692"/>
    </source>
</evidence>
<evidence type="ECO:0000259" key="13">
    <source>
        <dbReference type="Pfam" id="PF02705"/>
    </source>
</evidence>
<dbReference type="NCBIfam" id="TIGR00794">
    <property type="entry name" value="kup"/>
    <property type="match status" value="1"/>
</dbReference>
<evidence type="ECO:0000256" key="7">
    <source>
        <dbReference type="ARBA" id="ARBA00022989"/>
    </source>
</evidence>
<name>A0A1R3IH24_9ROSI</name>
<feature type="transmembrane region" description="Helical" evidence="10">
    <location>
        <begin position="471"/>
        <end position="489"/>
    </location>
</feature>
<dbReference type="AlphaFoldDB" id="A0A1R3IH24"/>
<evidence type="ECO:0000256" key="10">
    <source>
        <dbReference type="RuleBase" id="RU321113"/>
    </source>
</evidence>
<reference evidence="16" key="1">
    <citation type="submission" date="2013-09" db="EMBL/GenBank/DDBJ databases">
        <title>Corchorus olitorius genome sequencing.</title>
        <authorList>
            <person name="Alam M."/>
            <person name="Haque M.S."/>
            <person name="Islam M.S."/>
            <person name="Emdad E.M."/>
            <person name="Islam M.M."/>
            <person name="Ahmed B."/>
            <person name="Halim A."/>
            <person name="Hossen Q.M.M."/>
            <person name="Hossain M.Z."/>
            <person name="Ahmed R."/>
            <person name="Khan M.M."/>
            <person name="Islam R."/>
            <person name="Rashid M.M."/>
            <person name="Khan S.A."/>
            <person name="Rahman M.S."/>
            <person name="Alam M."/>
            <person name="Yahiya A.S."/>
            <person name="Khan M.S."/>
            <person name="Azam M.S."/>
            <person name="Haque T."/>
            <person name="Lashkar M.Z.H."/>
            <person name="Akhand A.I."/>
            <person name="Morshed G."/>
            <person name="Roy S."/>
            <person name="Uddin K.S."/>
            <person name="Rabeya T."/>
            <person name="Hossain A.S."/>
            <person name="Chowdhury A."/>
            <person name="Snigdha A.R."/>
            <person name="Mortoza M.S."/>
            <person name="Matin S.A."/>
            <person name="Hoque S.M.E."/>
            <person name="Islam M.K."/>
            <person name="Roy D.K."/>
            <person name="Haider R."/>
            <person name="Moosa M.M."/>
            <person name="Elias S.M."/>
            <person name="Hasan A.M."/>
            <person name="Jahan S."/>
            <person name="Shafiuddin M."/>
            <person name="Mahmood N."/>
            <person name="Shommy N.S."/>
        </authorList>
    </citation>
    <scope>NUCLEOTIDE SEQUENCE [LARGE SCALE GENOMIC DNA]</scope>
    <source>
        <strain evidence="16">cv. O-4</strain>
    </source>
</reference>
<feature type="domain" description="K+ potassium transporter C-terminal" evidence="14">
    <location>
        <begin position="551"/>
        <end position="750"/>
    </location>
</feature>
<evidence type="ECO:0000313" key="16">
    <source>
        <dbReference type="Proteomes" id="UP000187203"/>
    </source>
</evidence>
<evidence type="ECO:0000259" key="14">
    <source>
        <dbReference type="Pfam" id="PF22776"/>
    </source>
</evidence>
<dbReference type="Pfam" id="PF22776">
    <property type="entry name" value="K_trans_C"/>
    <property type="match status" value="1"/>
</dbReference>
<feature type="region of interest" description="Disordered" evidence="12">
    <location>
        <begin position="1"/>
        <end position="20"/>
    </location>
</feature>
<protein>
    <recommendedName>
        <fullName evidence="10">Potassium transporter</fullName>
    </recommendedName>
</protein>
<evidence type="ECO:0000256" key="1">
    <source>
        <dbReference type="ARBA" id="ARBA00004651"/>
    </source>
</evidence>
<dbReference type="GO" id="GO:0015079">
    <property type="term" value="F:potassium ion transmembrane transporter activity"/>
    <property type="evidence" value="ECO:0007669"/>
    <property type="project" value="UniProtKB-UniRule"/>
</dbReference>
<accession>A0A1R3IH24</accession>
<gene>
    <name evidence="15" type="ORF">COLO4_23402</name>
</gene>
<dbReference type="InterPro" id="IPR053951">
    <property type="entry name" value="K_trans_N"/>
</dbReference>
<dbReference type="PANTHER" id="PTHR30540:SF99">
    <property type="entry name" value="POTASSIUM TRANSPORTER"/>
    <property type="match status" value="1"/>
</dbReference>
<keyword evidence="11" id="KW-0175">Coiled coil</keyword>
<feature type="transmembrane region" description="Helical" evidence="10">
    <location>
        <begin position="433"/>
        <end position="465"/>
    </location>
</feature>
<feature type="coiled-coil region" evidence="11">
    <location>
        <begin position="661"/>
        <end position="688"/>
    </location>
</feature>
<comment type="caution">
    <text evidence="15">The sequence shown here is derived from an EMBL/GenBank/DDBJ whole genome shotgun (WGS) entry which is preliminary data.</text>
</comment>
<comment type="similarity">
    <text evidence="2 10">Belongs to the HAK/KUP transporter (TC 2.A.72.3) family.</text>
</comment>
<dbReference type="STRING" id="93759.A0A1R3IH24"/>
<keyword evidence="8 10" id="KW-0406">Ion transport</keyword>
<feature type="transmembrane region" description="Helical" evidence="10">
    <location>
        <begin position="187"/>
        <end position="219"/>
    </location>
</feature>
<evidence type="ECO:0000256" key="4">
    <source>
        <dbReference type="ARBA" id="ARBA00022538"/>
    </source>
</evidence>
<evidence type="ECO:0000313" key="15">
    <source>
        <dbReference type="EMBL" id="OMO81863.1"/>
    </source>
</evidence>
<feature type="transmembrane region" description="Helical" evidence="10">
    <location>
        <begin position="374"/>
        <end position="394"/>
    </location>
</feature>
<dbReference type="Proteomes" id="UP000187203">
    <property type="component" value="Unassembled WGS sequence"/>
</dbReference>
<keyword evidence="4 10" id="KW-0633">Potassium transport</keyword>
<feature type="transmembrane region" description="Helical" evidence="10">
    <location>
        <begin position="303"/>
        <end position="322"/>
    </location>
</feature>
<evidence type="ECO:0000256" key="12">
    <source>
        <dbReference type="SAM" id="MobiDB-lite"/>
    </source>
</evidence>
<evidence type="ECO:0000256" key="11">
    <source>
        <dbReference type="SAM" id="Coils"/>
    </source>
</evidence>
<evidence type="ECO:0000256" key="8">
    <source>
        <dbReference type="ARBA" id="ARBA00023065"/>
    </source>
</evidence>
<sequence length="750" mass="84258">MSNNVAEPVDEGRTGDQLDDGINNCSLQKLRRYDSLDLESGQVPAGHHSPATKVVKWSVLLHLAFQSIGIVYGDIGTSPLYVYASTFTNGISHRDDILGVLSLIFYTLTLIPLLKYVFIVLRATDNDEGGTFALYSLICRYARVGLIPNQQAEDSDVSNFQLELPSRSLKLASSLKSSLEKSRFSKFFLLFITMLGTSMVIGDGVLTPCISVLSAVGGIRKATSAMTEERIVLISIAILVCLFMVQRFGTGKVGYTFAPIICIWFALIGGIGVYNSIKYDPTVLKAINPKYIMDYFTRNKKDAWISLGGVVLAITGTEALFADVGHFTVQSIRISMCTVTYPALILAYTGQASFLREHPDLVSTTFFDSIPAPVYWPMFIVSVLASIIASQAMISGTFSIIHQSLSLGCFPRVKVVHTSVKHEGQVYIPEINYLLMLACVAVTAGIAVVFVMTLTSFMLVLIMIMIWKTNILVVISYIIVIGSVELLYLSSVLYKFDQGGYLPLAFAAVLMIIMYVWNDVYRRRYYYELHHKISPERLKEISANSNLCRIPGLAMFYSELVHGIPLIFQHYLSNVPALHSVLVFVTIKSLPINKVPIQERFLFQRVEPRELNVFRCVVRYGYKDVRYEEEFFEKTLVGILKEFIQEEILSSHEDDAELEVNEEHGENEEQLDQEQETLQKEIEIVDRALHAGIVHMIGENEIVAGKGANLGKRILIDYAYNFLKKNLRQSEKVFEIPHKRMLKVGMTYQL</sequence>
<feature type="domain" description="K+ potassium transporter integral membrane" evidence="13">
    <location>
        <begin position="63"/>
        <end position="536"/>
    </location>
</feature>